<accession>A0A1L1PR46</accession>
<protein>
    <submittedName>
        <fullName evidence="2">Membrane protein</fullName>
    </submittedName>
</protein>
<keyword evidence="1" id="KW-1133">Transmembrane helix</keyword>
<feature type="transmembrane region" description="Helical" evidence="1">
    <location>
        <begin position="103"/>
        <end position="129"/>
    </location>
</feature>
<feature type="transmembrane region" description="Helical" evidence="1">
    <location>
        <begin position="6"/>
        <end position="28"/>
    </location>
</feature>
<feature type="transmembrane region" description="Helical" evidence="1">
    <location>
        <begin position="141"/>
        <end position="162"/>
    </location>
</feature>
<dbReference type="AlphaFoldDB" id="A0A1L1PR46"/>
<dbReference type="InterPro" id="IPR021329">
    <property type="entry name" value="DUF2938"/>
</dbReference>
<sequence length="164" mass="16950">MPSFSLVVSIVLVGIGATAVMDVWLLILARLGVPTAGFAMVGRWVGHFAQGRFAHAAIAKAAPLPFEHGLGWLTHYLVGIAYAALLVAAVGRGWLVQPTALPALLFGLATVTAPWLVMQPAMGAGFLALKTPAPMKNCLRNLANHTVFGGGLYLAAAALAAVQA</sequence>
<dbReference type="Proteomes" id="UP000028878">
    <property type="component" value="Unassembled WGS sequence"/>
</dbReference>
<organism evidence="2 3">
    <name type="scientific">Hydrogenophaga intermedia</name>
    <dbReference type="NCBI Taxonomy" id="65786"/>
    <lineage>
        <taxon>Bacteria</taxon>
        <taxon>Pseudomonadati</taxon>
        <taxon>Pseudomonadota</taxon>
        <taxon>Betaproteobacteria</taxon>
        <taxon>Burkholderiales</taxon>
        <taxon>Comamonadaceae</taxon>
        <taxon>Hydrogenophaga</taxon>
    </lineage>
</organism>
<proteinExistence type="predicted"/>
<evidence type="ECO:0000313" key="3">
    <source>
        <dbReference type="Proteomes" id="UP000028878"/>
    </source>
</evidence>
<keyword evidence="3" id="KW-1185">Reference proteome</keyword>
<keyword evidence="1" id="KW-0472">Membrane</keyword>
<gene>
    <name evidence="2" type="ORF">BN948_04671</name>
</gene>
<dbReference type="EMBL" id="CCAE010000071">
    <property type="protein sequence ID" value="CDN90229.1"/>
    <property type="molecule type" value="Genomic_DNA"/>
</dbReference>
<feature type="transmembrane region" description="Helical" evidence="1">
    <location>
        <begin position="70"/>
        <end position="91"/>
    </location>
</feature>
<reference evidence="3" key="1">
    <citation type="submission" date="2014-11" db="EMBL/GenBank/DDBJ databases">
        <title>Draft genome sequence of Hydrogenophaga intermedia S1.</title>
        <authorList>
            <person name="Gan H.M."/>
            <person name="Chew T.H."/>
            <person name="Stolz A."/>
        </authorList>
    </citation>
    <scope>NUCLEOTIDE SEQUENCE [LARGE SCALE GENOMIC DNA]</scope>
    <source>
        <strain evidence="3">S1</strain>
    </source>
</reference>
<dbReference type="RefSeq" id="WP_009516128.1">
    <property type="nucleotide sequence ID" value="NZ_CCAE010000071.1"/>
</dbReference>
<evidence type="ECO:0000313" key="2">
    <source>
        <dbReference type="EMBL" id="CDN90229.1"/>
    </source>
</evidence>
<keyword evidence="1" id="KW-0812">Transmembrane</keyword>
<evidence type="ECO:0000256" key="1">
    <source>
        <dbReference type="SAM" id="Phobius"/>
    </source>
</evidence>
<name>A0A1L1PR46_HYDIT</name>
<dbReference type="Pfam" id="PF11158">
    <property type="entry name" value="DUF2938"/>
    <property type="match status" value="1"/>
</dbReference>